<dbReference type="InterPro" id="IPR000254">
    <property type="entry name" value="CBD"/>
</dbReference>
<keyword evidence="5" id="KW-1185">Reference proteome</keyword>
<gene>
    <name evidence="4" type="ORF">RCC_07927</name>
</gene>
<dbReference type="PROSITE" id="PS00562">
    <property type="entry name" value="CBM1_1"/>
    <property type="match status" value="1"/>
</dbReference>
<accession>A0A2D3V2L2</accession>
<organism evidence="4 5">
    <name type="scientific">Ramularia collo-cygni</name>
    <dbReference type="NCBI Taxonomy" id="112498"/>
    <lineage>
        <taxon>Eukaryota</taxon>
        <taxon>Fungi</taxon>
        <taxon>Dikarya</taxon>
        <taxon>Ascomycota</taxon>
        <taxon>Pezizomycotina</taxon>
        <taxon>Dothideomycetes</taxon>
        <taxon>Dothideomycetidae</taxon>
        <taxon>Mycosphaerellales</taxon>
        <taxon>Mycosphaerellaceae</taxon>
        <taxon>Ramularia</taxon>
    </lineage>
</organism>
<evidence type="ECO:0000313" key="4">
    <source>
        <dbReference type="EMBL" id="CZT22058.1"/>
    </source>
</evidence>
<name>A0A2D3V2L2_9PEZI</name>
<feature type="domain" description="CBM1" evidence="3">
    <location>
        <begin position="160"/>
        <end position="197"/>
    </location>
</feature>
<proteinExistence type="predicted"/>
<reference evidence="4 5" key="1">
    <citation type="submission" date="2016-03" db="EMBL/GenBank/DDBJ databases">
        <authorList>
            <person name="Ploux O."/>
        </authorList>
    </citation>
    <scope>NUCLEOTIDE SEQUENCE [LARGE SCALE GENOMIC DNA]</scope>
    <source>
        <strain evidence="4 5">URUG2</strain>
    </source>
</reference>
<dbReference type="RefSeq" id="XP_023628947.1">
    <property type="nucleotide sequence ID" value="XM_023773179.1"/>
</dbReference>
<dbReference type="SUPFAM" id="SSF57180">
    <property type="entry name" value="Cellulose-binding domain"/>
    <property type="match status" value="2"/>
</dbReference>
<evidence type="ECO:0000259" key="3">
    <source>
        <dbReference type="PROSITE" id="PS51164"/>
    </source>
</evidence>
<evidence type="ECO:0000256" key="1">
    <source>
        <dbReference type="ARBA" id="ARBA00022729"/>
    </source>
</evidence>
<feature type="domain" description="CBM1" evidence="3">
    <location>
        <begin position="284"/>
        <end position="320"/>
    </location>
</feature>
<dbReference type="Pfam" id="PF00734">
    <property type="entry name" value="CBM_1"/>
    <property type="match status" value="2"/>
</dbReference>
<feature type="domain" description="CBM1" evidence="3">
    <location>
        <begin position="76"/>
        <end position="113"/>
    </location>
</feature>
<dbReference type="OrthoDB" id="6038816at2759"/>
<feature type="compositionally biased region" description="Pro residues" evidence="2">
    <location>
        <begin position="62"/>
        <end position="73"/>
    </location>
</feature>
<dbReference type="Proteomes" id="UP000225277">
    <property type="component" value="Unassembled WGS sequence"/>
</dbReference>
<keyword evidence="1" id="KW-0732">Signal</keyword>
<feature type="region of interest" description="Disordered" evidence="2">
    <location>
        <begin position="39"/>
        <end position="85"/>
    </location>
</feature>
<feature type="domain" description="CBM1" evidence="3">
    <location>
        <begin position="121"/>
        <end position="158"/>
    </location>
</feature>
<protein>
    <recommendedName>
        <fullName evidence="3">CBM1 domain-containing protein</fullName>
    </recommendedName>
</protein>
<dbReference type="PROSITE" id="PS51164">
    <property type="entry name" value="CBM1_2"/>
    <property type="match status" value="4"/>
</dbReference>
<dbReference type="GO" id="GO:0030248">
    <property type="term" value="F:cellulose binding"/>
    <property type="evidence" value="ECO:0007669"/>
    <property type="project" value="InterPro"/>
</dbReference>
<dbReference type="GO" id="GO:0005576">
    <property type="term" value="C:extracellular region"/>
    <property type="evidence" value="ECO:0007669"/>
    <property type="project" value="InterPro"/>
</dbReference>
<dbReference type="EMBL" id="FJUY01000012">
    <property type="protein sequence ID" value="CZT22058.1"/>
    <property type="molecule type" value="Genomic_DNA"/>
</dbReference>
<dbReference type="GO" id="GO:0005975">
    <property type="term" value="P:carbohydrate metabolic process"/>
    <property type="evidence" value="ECO:0007669"/>
    <property type="project" value="InterPro"/>
</dbReference>
<feature type="compositionally biased region" description="Low complexity" evidence="2">
    <location>
        <begin position="220"/>
        <end position="240"/>
    </location>
</feature>
<evidence type="ECO:0000256" key="2">
    <source>
        <dbReference type="SAM" id="MobiDB-lite"/>
    </source>
</evidence>
<feature type="region of interest" description="Disordered" evidence="2">
    <location>
        <begin position="198"/>
        <end position="252"/>
    </location>
</feature>
<feature type="compositionally biased region" description="Pro residues" evidence="2">
    <location>
        <begin position="39"/>
        <end position="50"/>
    </location>
</feature>
<dbReference type="GeneID" id="35603034"/>
<dbReference type="PRINTS" id="PR01217">
    <property type="entry name" value="PRICHEXTENSN"/>
</dbReference>
<dbReference type="AlphaFoldDB" id="A0A2D3V2L2"/>
<sequence>MRFVPIIVAASSFAYAGTIQVRGESAAVQYNAYNAYNTPPPPPAPAPAPPAENHGPPAESQAPPPETHAPPPQNHGKVPMYGQCGAGEGKWDGPTECSEGTCHKQQQYYSQCVPEGNSNGGKAQLYQQCGAGEGKWDGPRECSEGTCHKQQQYYEQCVPSNVPLYGQCGAGHGQWNGPTQCAEGSCMATQELYSQCLKEAPPKDNSPPPSPEKETPAPPQQQETPPAMEYTPSSPTTSPPKAQQQYTRRDDTKLRQLFGSFTDNVGTNSYPDTHSRAAPLLPLARAQKFAQCGGADYKGPSGCDSGSTCKYQNEFYSQCVPLST</sequence>
<dbReference type="InterPro" id="IPR035971">
    <property type="entry name" value="CBD_sf"/>
</dbReference>
<evidence type="ECO:0000313" key="5">
    <source>
        <dbReference type="Proteomes" id="UP000225277"/>
    </source>
</evidence>
<dbReference type="SMART" id="SM00236">
    <property type="entry name" value="fCBD"/>
    <property type="match status" value="4"/>
</dbReference>